<dbReference type="PANTHER" id="PTHR33164:SF64">
    <property type="entry name" value="TRANSCRIPTIONAL REGULATOR SLYA"/>
    <property type="match status" value="1"/>
</dbReference>
<evidence type="ECO:0000313" key="5">
    <source>
        <dbReference type="EMBL" id="MCZ0960024.1"/>
    </source>
</evidence>
<dbReference type="InterPro" id="IPR036388">
    <property type="entry name" value="WH-like_DNA-bd_sf"/>
</dbReference>
<protein>
    <submittedName>
        <fullName evidence="5">MarR family transcriptional regulator</fullName>
    </submittedName>
</protein>
<sequence length="147" mass="16144">MKATTMPHTANILDTLLHLMRLLRRSYDARAEAVGLTLSRARALTTLSRMDGATQADLAAALDIEAPTLKRQIDALEHAGFVERRPAESDGRKNALFLTARGRDSGIVDFTRRMRAELVAGIPPEDLAVARSVLDRIAGNIARLDRE</sequence>
<dbReference type="EMBL" id="JAPTYD010000001">
    <property type="protein sequence ID" value="MCZ0960024.1"/>
    <property type="molecule type" value="Genomic_DNA"/>
</dbReference>
<dbReference type="InterPro" id="IPR000835">
    <property type="entry name" value="HTH_MarR-typ"/>
</dbReference>
<dbReference type="InterPro" id="IPR023187">
    <property type="entry name" value="Tscrpt_reg_MarR-type_CS"/>
</dbReference>
<feature type="domain" description="HTH marR-type" evidence="4">
    <location>
        <begin position="9"/>
        <end position="139"/>
    </location>
</feature>
<evidence type="ECO:0000313" key="6">
    <source>
        <dbReference type="Proteomes" id="UP001149822"/>
    </source>
</evidence>
<keyword evidence="6" id="KW-1185">Reference proteome</keyword>
<organism evidence="5 6">
    <name type="scientific">Paracoccus benzoatiresistens</name>
    <dbReference type="NCBI Taxonomy" id="2997341"/>
    <lineage>
        <taxon>Bacteria</taxon>
        <taxon>Pseudomonadati</taxon>
        <taxon>Pseudomonadota</taxon>
        <taxon>Alphaproteobacteria</taxon>
        <taxon>Rhodobacterales</taxon>
        <taxon>Paracoccaceae</taxon>
        <taxon>Paracoccus</taxon>
    </lineage>
</organism>
<gene>
    <name evidence="5" type="ORF">OU682_00155</name>
</gene>
<evidence type="ECO:0000256" key="2">
    <source>
        <dbReference type="ARBA" id="ARBA00023125"/>
    </source>
</evidence>
<dbReference type="RefSeq" id="WP_268940036.1">
    <property type="nucleotide sequence ID" value="NZ_JAPTYD010000001.1"/>
</dbReference>
<dbReference type="Pfam" id="PF01047">
    <property type="entry name" value="MarR"/>
    <property type="match status" value="1"/>
</dbReference>
<keyword evidence="2" id="KW-0238">DNA-binding</keyword>
<reference evidence="5" key="1">
    <citation type="submission" date="2022-12" db="EMBL/GenBank/DDBJ databases">
        <title>Paracoccus sp. EF6 isolated from a lake water.</title>
        <authorList>
            <person name="Liu H."/>
        </authorList>
    </citation>
    <scope>NUCLEOTIDE SEQUENCE</scope>
    <source>
        <strain evidence="5">EF6</strain>
    </source>
</reference>
<dbReference type="PROSITE" id="PS01117">
    <property type="entry name" value="HTH_MARR_1"/>
    <property type="match status" value="1"/>
</dbReference>
<dbReference type="Gene3D" id="1.10.10.10">
    <property type="entry name" value="Winged helix-like DNA-binding domain superfamily/Winged helix DNA-binding domain"/>
    <property type="match status" value="1"/>
</dbReference>
<dbReference type="PANTHER" id="PTHR33164">
    <property type="entry name" value="TRANSCRIPTIONAL REGULATOR, MARR FAMILY"/>
    <property type="match status" value="1"/>
</dbReference>
<evidence type="ECO:0000256" key="1">
    <source>
        <dbReference type="ARBA" id="ARBA00023015"/>
    </source>
</evidence>
<dbReference type="Proteomes" id="UP001149822">
    <property type="component" value="Unassembled WGS sequence"/>
</dbReference>
<evidence type="ECO:0000256" key="3">
    <source>
        <dbReference type="ARBA" id="ARBA00023163"/>
    </source>
</evidence>
<keyword evidence="3" id="KW-0804">Transcription</keyword>
<accession>A0ABT4IZF7</accession>
<keyword evidence="1" id="KW-0805">Transcription regulation</keyword>
<dbReference type="PRINTS" id="PR00598">
    <property type="entry name" value="HTHMARR"/>
</dbReference>
<comment type="caution">
    <text evidence="5">The sequence shown here is derived from an EMBL/GenBank/DDBJ whole genome shotgun (WGS) entry which is preliminary data.</text>
</comment>
<dbReference type="PROSITE" id="PS50995">
    <property type="entry name" value="HTH_MARR_2"/>
    <property type="match status" value="1"/>
</dbReference>
<evidence type="ECO:0000259" key="4">
    <source>
        <dbReference type="PROSITE" id="PS50995"/>
    </source>
</evidence>
<dbReference type="SUPFAM" id="SSF46785">
    <property type="entry name" value="Winged helix' DNA-binding domain"/>
    <property type="match status" value="1"/>
</dbReference>
<proteinExistence type="predicted"/>
<dbReference type="SMART" id="SM00347">
    <property type="entry name" value="HTH_MARR"/>
    <property type="match status" value="1"/>
</dbReference>
<name>A0ABT4IZF7_9RHOB</name>
<dbReference type="InterPro" id="IPR036390">
    <property type="entry name" value="WH_DNA-bd_sf"/>
</dbReference>
<dbReference type="InterPro" id="IPR039422">
    <property type="entry name" value="MarR/SlyA-like"/>
</dbReference>